<reference evidence="2" key="1">
    <citation type="journal article" date="2018" name="Genome Biol. Evol.">
        <title>Genomics and development of Lentinus tigrinus, a white-rot wood-decaying mushroom with dimorphic fruiting bodies.</title>
        <authorList>
            <person name="Wu B."/>
            <person name="Xu Z."/>
            <person name="Knudson A."/>
            <person name="Carlson A."/>
            <person name="Chen N."/>
            <person name="Kovaka S."/>
            <person name="LaButti K."/>
            <person name="Lipzen A."/>
            <person name="Pennachio C."/>
            <person name="Riley R."/>
            <person name="Schakwitz W."/>
            <person name="Umezawa K."/>
            <person name="Ohm R.A."/>
            <person name="Grigoriev I.V."/>
            <person name="Nagy L.G."/>
            <person name="Gibbons J."/>
            <person name="Hibbett D."/>
        </authorList>
    </citation>
    <scope>NUCLEOTIDE SEQUENCE [LARGE SCALE GENOMIC DNA]</scope>
    <source>
        <strain evidence="2">ALCF2SS1-6</strain>
    </source>
</reference>
<evidence type="ECO:0000313" key="2">
    <source>
        <dbReference type="EMBL" id="RPD59398.1"/>
    </source>
</evidence>
<evidence type="ECO:0000313" key="3">
    <source>
        <dbReference type="Proteomes" id="UP000313359"/>
    </source>
</evidence>
<proteinExistence type="predicted"/>
<name>A0A5C2S7W3_9APHY</name>
<evidence type="ECO:0000256" key="1">
    <source>
        <dbReference type="SAM" id="MobiDB-lite"/>
    </source>
</evidence>
<accession>A0A5C2S7W3</accession>
<dbReference type="AlphaFoldDB" id="A0A5C2S7W3"/>
<organism evidence="2 3">
    <name type="scientific">Lentinus tigrinus ALCF2SS1-6</name>
    <dbReference type="NCBI Taxonomy" id="1328759"/>
    <lineage>
        <taxon>Eukaryota</taxon>
        <taxon>Fungi</taxon>
        <taxon>Dikarya</taxon>
        <taxon>Basidiomycota</taxon>
        <taxon>Agaricomycotina</taxon>
        <taxon>Agaricomycetes</taxon>
        <taxon>Polyporales</taxon>
        <taxon>Polyporaceae</taxon>
        <taxon>Lentinus</taxon>
    </lineage>
</organism>
<dbReference type="EMBL" id="ML122270">
    <property type="protein sequence ID" value="RPD59398.1"/>
    <property type="molecule type" value="Genomic_DNA"/>
</dbReference>
<keyword evidence="3" id="KW-1185">Reference proteome</keyword>
<gene>
    <name evidence="2" type="ORF">L227DRAFT_627950</name>
</gene>
<feature type="region of interest" description="Disordered" evidence="1">
    <location>
        <begin position="128"/>
        <end position="155"/>
    </location>
</feature>
<sequence length="155" mass="16903">MGSVKTSKCTTARASKRLSEKAAKAKILREAKEHQQLVGKVFDNAVDMAKLQPGDRVRVKTRSEDGQVVYAPGKLSDSKTIPAPSRNGGWKPVGVVRIFFVEYRLPGVREPLSDMFFAEEITVIKDENGKITSGGGKARVGKAKVSKTKDAKTKQ</sequence>
<dbReference type="Proteomes" id="UP000313359">
    <property type="component" value="Unassembled WGS sequence"/>
</dbReference>
<protein>
    <submittedName>
        <fullName evidence="2">Uncharacterized protein</fullName>
    </submittedName>
</protein>